<comment type="caution">
    <text evidence="1">The sequence shown here is derived from an EMBL/GenBank/DDBJ whole genome shotgun (WGS) entry which is preliminary data.</text>
</comment>
<dbReference type="EMBL" id="BAABCB010000002">
    <property type="protein sequence ID" value="GAA4240804.1"/>
    <property type="molecule type" value="Genomic_DNA"/>
</dbReference>
<keyword evidence="2" id="KW-1185">Reference proteome</keyword>
<reference evidence="2" key="1">
    <citation type="journal article" date="2019" name="Int. J. Syst. Evol. Microbiol.">
        <title>The Global Catalogue of Microorganisms (GCM) 10K type strain sequencing project: providing services to taxonomists for standard genome sequencing and annotation.</title>
        <authorList>
            <consortium name="The Broad Institute Genomics Platform"/>
            <consortium name="The Broad Institute Genome Sequencing Center for Infectious Disease"/>
            <person name="Wu L."/>
            <person name="Ma J."/>
        </authorList>
    </citation>
    <scope>NUCLEOTIDE SEQUENCE [LARGE SCALE GENOMIC DNA]</scope>
    <source>
        <strain evidence="2">JCM 17633</strain>
    </source>
</reference>
<protein>
    <recommendedName>
        <fullName evidence="3">YD repeat-containing protein</fullName>
    </recommendedName>
</protein>
<proteinExistence type="predicted"/>
<sequence>MKYTLYIILFASMFSCSSDDNQETETPNTLIIKHIIDVRENNERNFYFDLNGRLVSITDTNALPEYNYILSEFEYSNDNKLNSSYHTYGTEEAFINLTYTDESISNYHYITFGYSTDSNVVINNNILNYNDQMDSDIEEDDLNIQWTFSSDNLKYLTQKKVTLINNANSVWNLTDYTYDSNFNIIESHTSINYGTEADYSNTYTYDDKKNPIAESMDGYNLALYFMDDHNTIDMSPNNVLSKTDNQGNTLTYNYVYNDDDYPMSVTITNVATGEVINTLTYTYY</sequence>
<dbReference type="Proteomes" id="UP001501682">
    <property type="component" value="Unassembled WGS sequence"/>
</dbReference>
<gene>
    <name evidence="1" type="ORF">GCM10022292_04810</name>
</gene>
<dbReference type="RefSeq" id="WP_344712284.1">
    <property type="nucleotide sequence ID" value="NZ_BAABCB010000002.1"/>
</dbReference>
<organism evidence="1 2">
    <name type="scientific">Winogradskyella damuponensis</name>
    <dbReference type="NCBI Taxonomy" id="943939"/>
    <lineage>
        <taxon>Bacteria</taxon>
        <taxon>Pseudomonadati</taxon>
        <taxon>Bacteroidota</taxon>
        <taxon>Flavobacteriia</taxon>
        <taxon>Flavobacteriales</taxon>
        <taxon>Flavobacteriaceae</taxon>
        <taxon>Winogradskyella</taxon>
    </lineage>
</organism>
<evidence type="ECO:0008006" key="3">
    <source>
        <dbReference type="Google" id="ProtNLM"/>
    </source>
</evidence>
<name>A0ABP8CM61_9FLAO</name>
<accession>A0ABP8CM61</accession>
<evidence type="ECO:0000313" key="1">
    <source>
        <dbReference type="EMBL" id="GAA4240804.1"/>
    </source>
</evidence>
<evidence type="ECO:0000313" key="2">
    <source>
        <dbReference type="Proteomes" id="UP001501682"/>
    </source>
</evidence>
<dbReference type="PROSITE" id="PS51257">
    <property type="entry name" value="PROKAR_LIPOPROTEIN"/>
    <property type="match status" value="1"/>
</dbReference>